<reference evidence="2" key="1">
    <citation type="submission" date="2020-05" db="EMBL/GenBank/DDBJ databases">
        <title>Mycena genomes resolve the evolution of fungal bioluminescence.</title>
        <authorList>
            <person name="Tsai I.J."/>
        </authorList>
    </citation>
    <scope>NUCLEOTIDE SEQUENCE</scope>
    <source>
        <strain evidence="2">110903Hualien_Pintung</strain>
    </source>
</reference>
<gene>
    <name evidence="2" type="ORF">HMN09_00834000</name>
</gene>
<dbReference type="OrthoDB" id="3758478at2759"/>
<keyword evidence="3" id="KW-1185">Reference proteome</keyword>
<dbReference type="SUPFAM" id="SSF54427">
    <property type="entry name" value="NTF2-like"/>
    <property type="match status" value="1"/>
</dbReference>
<dbReference type="InterPro" id="IPR037401">
    <property type="entry name" value="SnoaL-like"/>
</dbReference>
<dbReference type="AlphaFoldDB" id="A0A8H6W474"/>
<comment type="caution">
    <text evidence="2">The sequence shown here is derived from an EMBL/GenBank/DDBJ whole genome shotgun (WGS) entry which is preliminary data.</text>
</comment>
<dbReference type="EMBL" id="JACAZE010000011">
    <property type="protein sequence ID" value="KAF7304322.1"/>
    <property type="molecule type" value="Genomic_DNA"/>
</dbReference>
<protein>
    <recommendedName>
        <fullName evidence="1">SnoaL-like domain-containing protein</fullName>
    </recommendedName>
</protein>
<dbReference type="Gene3D" id="3.10.450.50">
    <property type="match status" value="1"/>
</dbReference>
<sequence length="152" mass="16979">MSGAIPSAAQLAAAHALIAHLNAHEWEPLAALLHPDFAHKYRPQSINPPDGKETRGKDAFVGVLKYNLEDLFGPVVYTVLEETHGVDRVVFHMKSIGKSKTGKDYNNEYMITFKFAPGTEQIIWLDEFVDSKYSSAFFLELWAEIKAAKEAT</sequence>
<proteinExistence type="predicted"/>
<dbReference type="Pfam" id="PF12680">
    <property type="entry name" value="SnoaL_2"/>
    <property type="match status" value="1"/>
</dbReference>
<evidence type="ECO:0000259" key="1">
    <source>
        <dbReference type="Pfam" id="PF12680"/>
    </source>
</evidence>
<evidence type="ECO:0000313" key="2">
    <source>
        <dbReference type="EMBL" id="KAF7304322.1"/>
    </source>
</evidence>
<dbReference type="Proteomes" id="UP000613580">
    <property type="component" value="Unassembled WGS sequence"/>
</dbReference>
<name>A0A8H6W474_MYCCL</name>
<organism evidence="2 3">
    <name type="scientific">Mycena chlorophos</name>
    <name type="common">Agaric fungus</name>
    <name type="synonym">Agaricus chlorophos</name>
    <dbReference type="NCBI Taxonomy" id="658473"/>
    <lineage>
        <taxon>Eukaryota</taxon>
        <taxon>Fungi</taxon>
        <taxon>Dikarya</taxon>
        <taxon>Basidiomycota</taxon>
        <taxon>Agaricomycotina</taxon>
        <taxon>Agaricomycetes</taxon>
        <taxon>Agaricomycetidae</taxon>
        <taxon>Agaricales</taxon>
        <taxon>Marasmiineae</taxon>
        <taxon>Mycenaceae</taxon>
        <taxon>Mycena</taxon>
    </lineage>
</organism>
<evidence type="ECO:0000313" key="3">
    <source>
        <dbReference type="Proteomes" id="UP000613580"/>
    </source>
</evidence>
<dbReference type="InterPro" id="IPR032710">
    <property type="entry name" value="NTF2-like_dom_sf"/>
</dbReference>
<accession>A0A8H6W474</accession>
<feature type="domain" description="SnoaL-like" evidence="1">
    <location>
        <begin position="15"/>
        <end position="117"/>
    </location>
</feature>